<dbReference type="AlphaFoldDB" id="A0A8D5U733"/>
<dbReference type="RefSeq" id="WP_221290248.1">
    <property type="nucleotide sequence ID" value="NZ_AP024597.1"/>
</dbReference>
<reference evidence="1 2" key="1">
    <citation type="submission" date="2021-04" db="EMBL/GenBank/DDBJ databases">
        <title>Complete genome sequence of Stygiolobus sp. KN-1.</title>
        <authorList>
            <person name="Nakamura K."/>
            <person name="Sakai H."/>
            <person name="Kurosawa N."/>
        </authorList>
    </citation>
    <scope>NUCLEOTIDE SEQUENCE [LARGE SCALE GENOMIC DNA]</scope>
    <source>
        <strain evidence="1 2">KN-1</strain>
    </source>
</reference>
<evidence type="ECO:0000313" key="2">
    <source>
        <dbReference type="Proteomes" id="UP000825123"/>
    </source>
</evidence>
<dbReference type="GeneID" id="66163065"/>
<dbReference type="Proteomes" id="UP000825123">
    <property type="component" value="Chromosome"/>
</dbReference>
<accession>A0A8D5U733</accession>
<evidence type="ECO:0000313" key="1">
    <source>
        <dbReference type="EMBL" id="BCU70041.1"/>
    </source>
</evidence>
<dbReference type="EMBL" id="AP024597">
    <property type="protein sequence ID" value="BCU70041.1"/>
    <property type="molecule type" value="Genomic_DNA"/>
</dbReference>
<dbReference type="KEGG" id="csty:KN1_13380"/>
<gene>
    <name evidence="1" type="ORF">KN1_13380</name>
</gene>
<organism evidence="1 2">
    <name type="scientific">Stygiolobus caldivivus</name>
    <dbReference type="NCBI Taxonomy" id="2824673"/>
    <lineage>
        <taxon>Archaea</taxon>
        <taxon>Thermoproteota</taxon>
        <taxon>Thermoprotei</taxon>
        <taxon>Sulfolobales</taxon>
        <taxon>Sulfolobaceae</taxon>
        <taxon>Stygiolobus</taxon>
    </lineage>
</organism>
<protein>
    <submittedName>
        <fullName evidence="1">Uncharacterized protein</fullName>
    </submittedName>
</protein>
<proteinExistence type="predicted"/>
<name>A0A8D5U733_9CREN</name>
<sequence length="305" mass="33751">MGLLVKPLEPVLFRWHGEYSPSLSGPMNKGVSEPLPLISTITGALYRSLKGGSYVRDEEKLAEEFKAVLGDVWGPVVFVEGKRRGCRSAAGKFVLFHDYPGRLGVLRLDGDTLVTVYREKEKDYIVPEQVNRTGIGRDLAKRNAKEHLLYSVKLVDLGSTVLKNFEDVKEWGIYVKTDAKYRGVVRLGGRGRTAAVKELDLDLPNKGEKSVVASPVLLDSDKRSIVTVDDLMEMRVEGVALANVLEYGKIGVVGRGYSLSYNSRRPLYPALLPGSVLNRTDREKVGLFKELGWGSLLRFSSPPQG</sequence>
<keyword evidence="2" id="KW-1185">Reference proteome</keyword>